<dbReference type="GO" id="GO:0007059">
    <property type="term" value="P:chromosome segregation"/>
    <property type="evidence" value="ECO:0007669"/>
    <property type="project" value="TreeGrafter"/>
</dbReference>
<dbReference type="Pfam" id="PF05837">
    <property type="entry name" value="CENP-H"/>
    <property type="match status" value="1"/>
</dbReference>
<dbReference type="InterPro" id="IPR008426">
    <property type="entry name" value="CENP-H_C"/>
</dbReference>
<dbReference type="EMBL" id="GL832970">
    <property type="protein sequence ID" value="EGD74836.1"/>
    <property type="molecule type" value="Genomic_DNA"/>
</dbReference>
<feature type="domain" description="Centromere protein H C-terminal" evidence="9">
    <location>
        <begin position="51"/>
        <end position="246"/>
    </location>
</feature>
<dbReference type="GeneID" id="16073048"/>
<gene>
    <name evidence="10" type="ORF">PTSG_07066</name>
</gene>
<evidence type="ECO:0000256" key="7">
    <source>
        <dbReference type="ARBA" id="ARBA00025735"/>
    </source>
</evidence>
<keyword evidence="4" id="KW-0995">Kinetochore</keyword>
<dbReference type="RefSeq" id="XP_004992481.1">
    <property type="nucleotide sequence ID" value="XM_004992424.1"/>
</dbReference>
<evidence type="ECO:0000259" key="9">
    <source>
        <dbReference type="Pfam" id="PF05837"/>
    </source>
</evidence>
<evidence type="ECO:0000313" key="11">
    <source>
        <dbReference type="Proteomes" id="UP000007799"/>
    </source>
</evidence>
<keyword evidence="5" id="KW-0539">Nucleus</keyword>
<keyword evidence="3" id="KW-0158">Chromosome</keyword>
<dbReference type="KEGG" id="sre:PTSG_07066"/>
<dbReference type="GO" id="GO:0007052">
    <property type="term" value="P:mitotic spindle organization"/>
    <property type="evidence" value="ECO:0007669"/>
    <property type="project" value="TreeGrafter"/>
</dbReference>
<dbReference type="PANTHER" id="PTHR48122:SF1">
    <property type="entry name" value="CENTROMERE PROTEIN H"/>
    <property type="match status" value="1"/>
</dbReference>
<dbReference type="Proteomes" id="UP000007799">
    <property type="component" value="Unassembled WGS sequence"/>
</dbReference>
<dbReference type="GO" id="GO:0000776">
    <property type="term" value="C:kinetochore"/>
    <property type="evidence" value="ECO:0007669"/>
    <property type="project" value="UniProtKB-KW"/>
</dbReference>
<dbReference type="InterPro" id="IPR040034">
    <property type="entry name" value="CENP-H"/>
</dbReference>
<reference evidence="10" key="1">
    <citation type="submission" date="2009-08" db="EMBL/GenBank/DDBJ databases">
        <title>Annotation of Salpingoeca rosetta.</title>
        <authorList>
            <consortium name="The Broad Institute Genome Sequencing Platform"/>
            <person name="Russ C."/>
            <person name="Cuomo C."/>
            <person name="Burger G."/>
            <person name="Gray M.W."/>
            <person name="Holland P.W.H."/>
            <person name="King N."/>
            <person name="Lang F.B.F."/>
            <person name="Roger A.J."/>
            <person name="Ruiz-Trillo I."/>
            <person name="Young S.K."/>
            <person name="Zeng Q."/>
            <person name="Gargeya S."/>
            <person name="Alvarado L."/>
            <person name="Berlin A."/>
            <person name="Chapman S.B."/>
            <person name="Chen Z."/>
            <person name="Freedman E."/>
            <person name="Gellesch M."/>
            <person name="Goldberg J."/>
            <person name="Griggs A."/>
            <person name="Gujja S."/>
            <person name="Heilman E."/>
            <person name="Heiman D."/>
            <person name="Howarth C."/>
            <person name="Mehta T."/>
            <person name="Neiman D."/>
            <person name="Pearson M."/>
            <person name="Roberts A."/>
            <person name="Saif S."/>
            <person name="Shea T."/>
            <person name="Shenoy N."/>
            <person name="Sisk P."/>
            <person name="Stolte C."/>
            <person name="Sykes S."/>
            <person name="White J."/>
            <person name="Yandava C."/>
            <person name="Haas B."/>
            <person name="Nusbaum C."/>
            <person name="Birren B."/>
        </authorList>
    </citation>
    <scope>NUCLEOTIDE SEQUENCE [LARGE SCALE GENOMIC DNA]</scope>
    <source>
        <strain evidence="10">ATCC 50818</strain>
    </source>
</reference>
<dbReference type="OrthoDB" id="2274804at2759"/>
<dbReference type="PANTHER" id="PTHR48122">
    <property type="entry name" value="CENTROMERE PROTEIN H"/>
    <property type="match status" value="1"/>
</dbReference>
<evidence type="ECO:0000256" key="1">
    <source>
        <dbReference type="ARBA" id="ARBA00004123"/>
    </source>
</evidence>
<evidence type="ECO:0000256" key="5">
    <source>
        <dbReference type="ARBA" id="ARBA00023242"/>
    </source>
</evidence>
<dbReference type="GO" id="GO:0051382">
    <property type="term" value="P:kinetochore assembly"/>
    <property type="evidence" value="ECO:0007669"/>
    <property type="project" value="InterPro"/>
</dbReference>
<keyword evidence="8" id="KW-0175">Coiled coil</keyword>
<accession>F2UDY6</accession>
<dbReference type="OMA" id="HEARINF"/>
<evidence type="ECO:0000256" key="2">
    <source>
        <dbReference type="ARBA" id="ARBA00004629"/>
    </source>
</evidence>
<comment type="subcellular location">
    <subcellularLocation>
        <location evidence="2">Chromosome</location>
        <location evidence="2">Centromere</location>
        <location evidence="2">Kinetochore</location>
    </subcellularLocation>
    <subcellularLocation>
        <location evidence="1">Nucleus</location>
    </subcellularLocation>
</comment>
<evidence type="ECO:0000256" key="8">
    <source>
        <dbReference type="SAM" id="Coils"/>
    </source>
</evidence>
<feature type="coiled-coil region" evidence="8">
    <location>
        <begin position="147"/>
        <end position="195"/>
    </location>
</feature>
<dbReference type="InParanoid" id="F2UDY6"/>
<keyword evidence="11" id="KW-1185">Reference proteome</keyword>
<dbReference type="GO" id="GO:0043515">
    <property type="term" value="F:kinetochore binding"/>
    <property type="evidence" value="ECO:0007669"/>
    <property type="project" value="TreeGrafter"/>
</dbReference>
<evidence type="ECO:0000256" key="4">
    <source>
        <dbReference type="ARBA" id="ARBA00022838"/>
    </source>
</evidence>
<sequence>MTSVCGAVDEQARALVKVLASARTGASALPPFNPATSATHRRAGEGRLEKLCQQRVNLATQAIFERGLREQRDLEHSHSTEDELYDKMDELNQSLRQAYGQRRREAALVRSIHDSAVVTEAMYSEASETTTELRGKIQQRDELCSACLRLSDRYRDLTQELEMINADIRDTMLRNRQIYSDIQDLEQQLEAGTQEPPSQALDNERQKLENEYVKNAILRNTLQLLIVASGVDWAADENLLETMLSLDERPSFDS</sequence>
<proteinExistence type="inferred from homology"/>
<organism evidence="11">
    <name type="scientific">Salpingoeca rosetta (strain ATCC 50818 / BSB-021)</name>
    <dbReference type="NCBI Taxonomy" id="946362"/>
    <lineage>
        <taxon>Eukaryota</taxon>
        <taxon>Choanoflagellata</taxon>
        <taxon>Craspedida</taxon>
        <taxon>Salpingoecidae</taxon>
        <taxon>Salpingoeca</taxon>
    </lineage>
</organism>
<comment type="similarity">
    <text evidence="7">Belongs to the CENP-H/MCM16 family.</text>
</comment>
<name>F2UDY6_SALR5</name>
<evidence type="ECO:0000256" key="3">
    <source>
        <dbReference type="ARBA" id="ARBA00022454"/>
    </source>
</evidence>
<evidence type="ECO:0000256" key="6">
    <source>
        <dbReference type="ARBA" id="ARBA00023328"/>
    </source>
</evidence>
<dbReference type="AlphaFoldDB" id="F2UDY6"/>
<evidence type="ECO:0000313" key="10">
    <source>
        <dbReference type="EMBL" id="EGD74836.1"/>
    </source>
</evidence>
<protein>
    <recommendedName>
        <fullName evidence="9">Centromere protein H C-terminal domain-containing protein</fullName>
    </recommendedName>
</protein>
<keyword evidence="6" id="KW-0137">Centromere</keyword>
<dbReference type="GO" id="GO:0005634">
    <property type="term" value="C:nucleus"/>
    <property type="evidence" value="ECO:0007669"/>
    <property type="project" value="UniProtKB-SubCell"/>
</dbReference>